<comment type="subcellular location">
    <subcellularLocation>
        <location evidence="1">Endoplasmic reticulum membrane</location>
        <topology evidence="1">Multi-pass membrane protein</topology>
    </subcellularLocation>
</comment>
<proteinExistence type="inferred from homology"/>
<accession>A0A2N0NJP4</accession>
<keyword evidence="8 10" id="KW-1133">Transmembrane helix</keyword>
<comment type="pathway">
    <text evidence="2">Protein modification; protein glycosylation.</text>
</comment>
<keyword evidence="7" id="KW-0256">Endoplasmic reticulum</keyword>
<feature type="non-terminal residue" evidence="11">
    <location>
        <position position="1"/>
    </location>
</feature>
<dbReference type="GO" id="GO:0016758">
    <property type="term" value="F:hexosyltransferase activity"/>
    <property type="evidence" value="ECO:0007669"/>
    <property type="project" value="InterPro"/>
</dbReference>
<evidence type="ECO:0000313" key="12">
    <source>
        <dbReference type="Proteomes" id="UP000232722"/>
    </source>
</evidence>
<organism evidence="11 12">
    <name type="scientific">Rhizophagus irregularis</name>
    <dbReference type="NCBI Taxonomy" id="588596"/>
    <lineage>
        <taxon>Eukaryota</taxon>
        <taxon>Fungi</taxon>
        <taxon>Fungi incertae sedis</taxon>
        <taxon>Mucoromycota</taxon>
        <taxon>Glomeromycotina</taxon>
        <taxon>Glomeromycetes</taxon>
        <taxon>Glomerales</taxon>
        <taxon>Glomeraceae</taxon>
        <taxon>Rhizophagus</taxon>
    </lineage>
</organism>
<dbReference type="Pfam" id="PF03155">
    <property type="entry name" value="Alg6_Alg8"/>
    <property type="match status" value="1"/>
</dbReference>
<sequence length="79" mass="9497">ISLVKSWEASKLQNFLVSLILNRYSSFLFGWNVHEKQSYYNLTYLIMYIFQFDISKYTLFRSYIILTVSGLYSLFPLLF</sequence>
<evidence type="ECO:0000313" key="11">
    <source>
        <dbReference type="EMBL" id="PKB94789.1"/>
    </source>
</evidence>
<dbReference type="UniPathway" id="UPA00378"/>
<dbReference type="EMBL" id="LLXJ01005555">
    <property type="protein sequence ID" value="PKB94789.1"/>
    <property type="molecule type" value="Genomic_DNA"/>
</dbReference>
<keyword evidence="9 10" id="KW-0472">Membrane</keyword>
<dbReference type="AlphaFoldDB" id="A0A2N0NJP4"/>
<comment type="similarity">
    <text evidence="3">Belongs to the ALG6/ALG8 glucosyltransferase family.</text>
</comment>
<evidence type="ECO:0000256" key="3">
    <source>
        <dbReference type="ARBA" id="ARBA00008715"/>
    </source>
</evidence>
<protein>
    <submittedName>
        <fullName evidence="11">Uncharacterized protein</fullName>
    </submittedName>
</protein>
<keyword evidence="5" id="KW-0808">Transferase</keyword>
<evidence type="ECO:0000256" key="1">
    <source>
        <dbReference type="ARBA" id="ARBA00004477"/>
    </source>
</evidence>
<evidence type="ECO:0000256" key="6">
    <source>
        <dbReference type="ARBA" id="ARBA00022692"/>
    </source>
</evidence>
<gene>
    <name evidence="11" type="ORF">RhiirA5_253459</name>
</gene>
<name>A0A2N0NJP4_9GLOM</name>
<evidence type="ECO:0000256" key="8">
    <source>
        <dbReference type="ARBA" id="ARBA00022989"/>
    </source>
</evidence>
<evidence type="ECO:0000256" key="7">
    <source>
        <dbReference type="ARBA" id="ARBA00022824"/>
    </source>
</evidence>
<reference evidence="11 12" key="1">
    <citation type="submission" date="2016-04" db="EMBL/GenBank/DDBJ databases">
        <title>Genome analyses suggest a sexual origin of heterokaryosis in a supposedly ancient asexual fungus.</title>
        <authorList>
            <person name="Ropars J."/>
            <person name="Sedzielewska K."/>
            <person name="Noel J."/>
            <person name="Charron P."/>
            <person name="Farinelli L."/>
            <person name="Marton T."/>
            <person name="Kruger M."/>
            <person name="Pelin A."/>
            <person name="Brachmann A."/>
            <person name="Corradi N."/>
        </authorList>
    </citation>
    <scope>NUCLEOTIDE SEQUENCE [LARGE SCALE GENOMIC DNA]</scope>
    <source>
        <strain evidence="11 12">A5</strain>
    </source>
</reference>
<feature type="transmembrane region" description="Helical" evidence="10">
    <location>
        <begin position="60"/>
        <end position="78"/>
    </location>
</feature>
<evidence type="ECO:0000256" key="10">
    <source>
        <dbReference type="SAM" id="Phobius"/>
    </source>
</evidence>
<evidence type="ECO:0000256" key="2">
    <source>
        <dbReference type="ARBA" id="ARBA00004922"/>
    </source>
</evidence>
<reference evidence="11 12" key="2">
    <citation type="submission" date="2017-09" db="EMBL/GenBank/DDBJ databases">
        <title>Extensive intraspecific genome diversity in a model arbuscular mycorrhizal fungus.</title>
        <authorList>
            <person name="Chen E.C."/>
            <person name="Morin E."/>
            <person name="Beaudet D."/>
            <person name="Noel J."/>
            <person name="Ndikumana S."/>
            <person name="Charron P."/>
            <person name="St-Onge C."/>
            <person name="Giorgi J."/>
            <person name="Grigoriev I.V."/>
            <person name="Roux C."/>
            <person name="Martin F.M."/>
            <person name="Corradi N."/>
        </authorList>
    </citation>
    <scope>NUCLEOTIDE SEQUENCE [LARGE SCALE GENOMIC DNA]</scope>
    <source>
        <strain evidence="11 12">A5</strain>
    </source>
</reference>
<dbReference type="Proteomes" id="UP000232722">
    <property type="component" value="Unassembled WGS sequence"/>
</dbReference>
<keyword evidence="6 10" id="KW-0812">Transmembrane</keyword>
<evidence type="ECO:0000256" key="4">
    <source>
        <dbReference type="ARBA" id="ARBA00022676"/>
    </source>
</evidence>
<dbReference type="InterPro" id="IPR004856">
    <property type="entry name" value="Glyco_trans_ALG6/ALG8"/>
</dbReference>
<evidence type="ECO:0000256" key="5">
    <source>
        <dbReference type="ARBA" id="ARBA00022679"/>
    </source>
</evidence>
<dbReference type="GO" id="GO:0005789">
    <property type="term" value="C:endoplasmic reticulum membrane"/>
    <property type="evidence" value="ECO:0007669"/>
    <property type="project" value="UniProtKB-SubCell"/>
</dbReference>
<feature type="non-terminal residue" evidence="11">
    <location>
        <position position="79"/>
    </location>
</feature>
<keyword evidence="4" id="KW-0328">Glycosyltransferase</keyword>
<evidence type="ECO:0000256" key="9">
    <source>
        <dbReference type="ARBA" id="ARBA00023136"/>
    </source>
</evidence>
<comment type="caution">
    <text evidence="11">The sequence shown here is derived from an EMBL/GenBank/DDBJ whole genome shotgun (WGS) entry which is preliminary data.</text>
</comment>